<keyword evidence="2" id="KW-1185">Reference proteome</keyword>
<name>A0ABY6U6H6_BIOOC</name>
<accession>A0ABY6U6H6</accession>
<gene>
    <name evidence="1" type="ORF">CLO192961_LOCUS174691</name>
</gene>
<comment type="caution">
    <text evidence="1">The sequence shown here is derived from an EMBL/GenBank/DDBJ whole genome shotgun (WGS) entry which is preliminary data.</text>
</comment>
<protein>
    <submittedName>
        <fullName evidence="1">Uncharacterized protein</fullName>
    </submittedName>
</protein>
<evidence type="ECO:0000313" key="1">
    <source>
        <dbReference type="EMBL" id="VUC25702.1"/>
    </source>
</evidence>
<dbReference type="EMBL" id="CABFNS010000739">
    <property type="protein sequence ID" value="VUC25702.1"/>
    <property type="molecule type" value="Genomic_DNA"/>
</dbReference>
<dbReference type="Proteomes" id="UP000766486">
    <property type="component" value="Unassembled WGS sequence"/>
</dbReference>
<reference evidence="1 2" key="1">
    <citation type="submission" date="2019-06" db="EMBL/GenBank/DDBJ databases">
        <authorList>
            <person name="Broberg M."/>
        </authorList>
    </citation>
    <scope>NUCLEOTIDE SEQUENCE [LARGE SCALE GENOMIC DNA]</scope>
</reference>
<evidence type="ECO:0000313" key="2">
    <source>
        <dbReference type="Proteomes" id="UP000766486"/>
    </source>
</evidence>
<organism evidence="1 2">
    <name type="scientific">Bionectria ochroleuca</name>
    <name type="common">Gliocladium roseum</name>
    <dbReference type="NCBI Taxonomy" id="29856"/>
    <lineage>
        <taxon>Eukaryota</taxon>
        <taxon>Fungi</taxon>
        <taxon>Dikarya</taxon>
        <taxon>Ascomycota</taxon>
        <taxon>Pezizomycotina</taxon>
        <taxon>Sordariomycetes</taxon>
        <taxon>Hypocreomycetidae</taxon>
        <taxon>Hypocreales</taxon>
        <taxon>Bionectriaceae</taxon>
        <taxon>Clonostachys</taxon>
    </lineage>
</organism>
<proteinExistence type="predicted"/>
<sequence length="159" mass="17949">MGPELQILKKISRDPQCQLALPDFKPQRKTLKAVKYAASSWLMRSKLGIAHLQATAALKFGGHVLVTAYEGGWWLYLRPDLSSQLAEGEVAENCSVLDELFREISEEMSDQGICSDPSQAHAATLPLDFYFLLMRKWVWPYSSVMAQNMKNFGTRLAPR</sequence>